<organism evidence="1 2">
    <name type="scientific">Paraburkholderia unamae</name>
    <dbReference type="NCBI Taxonomy" id="219649"/>
    <lineage>
        <taxon>Bacteria</taxon>
        <taxon>Pseudomonadati</taxon>
        <taxon>Pseudomonadota</taxon>
        <taxon>Betaproteobacteria</taxon>
        <taxon>Burkholderiales</taxon>
        <taxon>Burkholderiaceae</taxon>
        <taxon>Paraburkholderia</taxon>
    </lineage>
</organism>
<name>A0ACC6RH91_9BURK</name>
<dbReference type="Proteomes" id="UP001392318">
    <property type="component" value="Unassembled WGS sequence"/>
</dbReference>
<gene>
    <name evidence="1" type="ORF">VSR83_12110</name>
</gene>
<accession>A0ACC6RH91</accession>
<evidence type="ECO:0000313" key="2">
    <source>
        <dbReference type="Proteomes" id="UP001392318"/>
    </source>
</evidence>
<protein>
    <submittedName>
        <fullName evidence="1">Uncharacterized protein</fullName>
    </submittedName>
</protein>
<comment type="caution">
    <text evidence="1">The sequence shown here is derived from an EMBL/GenBank/DDBJ whole genome shotgun (WGS) entry which is preliminary data.</text>
</comment>
<keyword evidence="2" id="KW-1185">Reference proteome</keyword>
<reference evidence="1" key="1">
    <citation type="submission" date="2024-01" db="EMBL/GenBank/DDBJ databases">
        <title>The diversity of rhizobia nodulating Mimosa spp. in eleven states of Brazil covering several biomes is determined by host plant, location, and edaphic factors.</title>
        <authorList>
            <person name="Rouws L."/>
            <person name="Barauna A."/>
            <person name="Beukes C."/>
            <person name="De Faria S.M."/>
            <person name="Gross E."/>
            <person name="Dos Reis Junior F.B."/>
            <person name="Simon M."/>
            <person name="Maluk M."/>
            <person name="Odee D.W."/>
            <person name="Kenicer G."/>
            <person name="Young J.P.W."/>
            <person name="Reis V.M."/>
            <person name="Zilli J."/>
            <person name="James E.K."/>
        </authorList>
    </citation>
    <scope>NUCLEOTIDE SEQUENCE</scope>
    <source>
        <strain evidence="1">JPY452</strain>
    </source>
</reference>
<evidence type="ECO:0000313" key="1">
    <source>
        <dbReference type="EMBL" id="MEM5400827.1"/>
    </source>
</evidence>
<sequence>MCLVMHLAMRFTRLNPAADPSSSSEDDPYVAKFMRVHSVKEIAARHIDEVRNRVGWSYHEAIDRIVATEIAEWKLEN</sequence>
<proteinExistence type="predicted"/>
<dbReference type="EMBL" id="JAYMRU010000007">
    <property type="protein sequence ID" value="MEM5400827.1"/>
    <property type="molecule type" value="Genomic_DNA"/>
</dbReference>